<proteinExistence type="predicted"/>
<reference evidence="2 3" key="1">
    <citation type="journal article" date="2019" name="Commun. Biol.">
        <title>The bagworm genome reveals a unique fibroin gene that provides high tensile strength.</title>
        <authorList>
            <person name="Kono N."/>
            <person name="Nakamura H."/>
            <person name="Ohtoshi R."/>
            <person name="Tomita M."/>
            <person name="Numata K."/>
            <person name="Arakawa K."/>
        </authorList>
    </citation>
    <scope>NUCLEOTIDE SEQUENCE [LARGE SCALE GENOMIC DNA]</scope>
</reference>
<dbReference type="AlphaFoldDB" id="A0A4C1SD63"/>
<evidence type="ECO:0000256" key="1">
    <source>
        <dbReference type="SAM" id="MobiDB-lite"/>
    </source>
</evidence>
<accession>A0A4C1SD63</accession>
<dbReference type="Proteomes" id="UP000299102">
    <property type="component" value="Unassembled WGS sequence"/>
</dbReference>
<protein>
    <submittedName>
        <fullName evidence="2">Uncharacterized protein</fullName>
    </submittedName>
</protein>
<evidence type="ECO:0000313" key="3">
    <source>
        <dbReference type="Proteomes" id="UP000299102"/>
    </source>
</evidence>
<evidence type="ECO:0000313" key="2">
    <source>
        <dbReference type="EMBL" id="GBO99137.1"/>
    </source>
</evidence>
<keyword evidence="3" id="KW-1185">Reference proteome</keyword>
<gene>
    <name evidence="2" type="ORF">EVAR_458_1</name>
</gene>
<comment type="caution">
    <text evidence="2">The sequence shown here is derived from an EMBL/GenBank/DDBJ whole genome shotgun (WGS) entry which is preliminary data.</text>
</comment>
<name>A0A4C1SD63_EUMVA</name>
<dbReference type="EMBL" id="BGZK01000002">
    <property type="protein sequence ID" value="GBO99137.1"/>
    <property type="molecule type" value="Genomic_DNA"/>
</dbReference>
<organism evidence="2 3">
    <name type="scientific">Eumeta variegata</name>
    <name type="common">Bagworm moth</name>
    <name type="synonym">Eumeta japonica</name>
    <dbReference type="NCBI Taxonomy" id="151549"/>
    <lineage>
        <taxon>Eukaryota</taxon>
        <taxon>Metazoa</taxon>
        <taxon>Ecdysozoa</taxon>
        <taxon>Arthropoda</taxon>
        <taxon>Hexapoda</taxon>
        <taxon>Insecta</taxon>
        <taxon>Pterygota</taxon>
        <taxon>Neoptera</taxon>
        <taxon>Endopterygota</taxon>
        <taxon>Lepidoptera</taxon>
        <taxon>Glossata</taxon>
        <taxon>Ditrysia</taxon>
        <taxon>Tineoidea</taxon>
        <taxon>Psychidae</taxon>
        <taxon>Oiketicinae</taxon>
        <taxon>Eumeta</taxon>
    </lineage>
</organism>
<sequence>MHPPLTLESVLPKLSTLKLPTDALPTISHLRDCISCDIFTWVIKATFSPDYDNETTKETETNLAVLLSNDLATEIRQYLHDDNYSTRNVFGLHFGGRDRGVLNSRLGRRIGLDGCHKQYIREEKPSARPTLRRISVWAFKTQFLRVYLRLSPEFTSSRSSGGMRGARAAGPGAYVTVGAEEYERSKRGASGAGSTGGARDSDSESSGSPCAECAAQLYRLPGGARAGLAGEHPPRSEQA</sequence>
<feature type="region of interest" description="Disordered" evidence="1">
    <location>
        <begin position="184"/>
        <end position="209"/>
    </location>
</feature>